<dbReference type="InterPro" id="IPR002401">
    <property type="entry name" value="Cyt_P450_E_grp-I"/>
</dbReference>
<dbReference type="InterPro" id="IPR036396">
    <property type="entry name" value="Cyt_P450_sf"/>
</dbReference>
<dbReference type="GO" id="GO:0044550">
    <property type="term" value="P:secondary metabolite biosynthetic process"/>
    <property type="evidence" value="ECO:0007669"/>
    <property type="project" value="UniProtKB-ARBA"/>
</dbReference>
<dbReference type="GO" id="GO:0004497">
    <property type="term" value="F:monooxygenase activity"/>
    <property type="evidence" value="ECO:0007669"/>
    <property type="project" value="UniProtKB-KW"/>
</dbReference>
<proteinExistence type="inferred from homology"/>
<evidence type="ECO:0000256" key="11">
    <source>
        <dbReference type="RuleBase" id="RU000461"/>
    </source>
</evidence>
<keyword evidence="6 12" id="KW-1133">Transmembrane helix</keyword>
<evidence type="ECO:0000256" key="2">
    <source>
        <dbReference type="ARBA" id="ARBA00004370"/>
    </source>
</evidence>
<evidence type="ECO:0008006" key="15">
    <source>
        <dbReference type="Google" id="ProtNLM"/>
    </source>
</evidence>
<protein>
    <recommendedName>
        <fullName evidence="15">Cytochrome P450</fullName>
    </recommendedName>
</protein>
<evidence type="ECO:0000313" key="13">
    <source>
        <dbReference type="EMBL" id="KAF9591649.1"/>
    </source>
</evidence>
<dbReference type="GO" id="GO:0016705">
    <property type="term" value="F:oxidoreductase activity, acting on paired donors, with incorporation or reduction of molecular oxygen"/>
    <property type="evidence" value="ECO:0007669"/>
    <property type="project" value="InterPro"/>
</dbReference>
<dbReference type="SUPFAM" id="SSF48264">
    <property type="entry name" value="Cytochrome P450"/>
    <property type="match status" value="1"/>
</dbReference>
<evidence type="ECO:0000256" key="9">
    <source>
        <dbReference type="ARBA" id="ARBA00023136"/>
    </source>
</evidence>
<comment type="cofactor">
    <cofactor evidence="1 10">
        <name>heme</name>
        <dbReference type="ChEBI" id="CHEBI:30413"/>
    </cofactor>
</comment>
<keyword evidence="7 11" id="KW-0560">Oxidoreductase</keyword>
<feature type="binding site" description="axial binding residue" evidence="10">
    <location>
        <position position="464"/>
    </location>
    <ligand>
        <name>heme</name>
        <dbReference type="ChEBI" id="CHEBI:30413"/>
    </ligand>
    <ligandPart>
        <name>Fe</name>
        <dbReference type="ChEBI" id="CHEBI:18248"/>
    </ligandPart>
</feature>
<dbReference type="GO" id="GO:0020037">
    <property type="term" value="F:heme binding"/>
    <property type="evidence" value="ECO:0007669"/>
    <property type="project" value="InterPro"/>
</dbReference>
<evidence type="ECO:0000256" key="7">
    <source>
        <dbReference type="ARBA" id="ARBA00023002"/>
    </source>
</evidence>
<organism evidence="13 14">
    <name type="scientific">Coptis chinensis</name>
    <dbReference type="NCBI Taxonomy" id="261450"/>
    <lineage>
        <taxon>Eukaryota</taxon>
        <taxon>Viridiplantae</taxon>
        <taxon>Streptophyta</taxon>
        <taxon>Embryophyta</taxon>
        <taxon>Tracheophyta</taxon>
        <taxon>Spermatophyta</taxon>
        <taxon>Magnoliopsida</taxon>
        <taxon>Ranunculales</taxon>
        <taxon>Ranunculaceae</taxon>
        <taxon>Coptidoideae</taxon>
        <taxon>Coptis</taxon>
    </lineage>
</organism>
<keyword evidence="5 10" id="KW-0479">Metal-binding</keyword>
<dbReference type="PROSITE" id="PS00086">
    <property type="entry name" value="CYTOCHROME_P450"/>
    <property type="match status" value="1"/>
</dbReference>
<dbReference type="InterPro" id="IPR001128">
    <property type="entry name" value="Cyt_P450"/>
</dbReference>
<feature type="transmembrane region" description="Helical" evidence="12">
    <location>
        <begin position="6"/>
        <end position="27"/>
    </location>
</feature>
<dbReference type="InterPro" id="IPR050651">
    <property type="entry name" value="Plant_Cytochrome_P450_Monoox"/>
</dbReference>
<evidence type="ECO:0000256" key="3">
    <source>
        <dbReference type="ARBA" id="ARBA00022617"/>
    </source>
</evidence>
<dbReference type="Proteomes" id="UP000631114">
    <property type="component" value="Unassembled WGS sequence"/>
</dbReference>
<dbReference type="Pfam" id="PF00067">
    <property type="entry name" value="p450"/>
    <property type="match status" value="1"/>
</dbReference>
<dbReference type="Gene3D" id="1.10.630.10">
    <property type="entry name" value="Cytochrome P450"/>
    <property type="match status" value="1"/>
</dbReference>
<evidence type="ECO:0000256" key="12">
    <source>
        <dbReference type="SAM" id="Phobius"/>
    </source>
</evidence>
<comment type="caution">
    <text evidence="13">The sequence shown here is derived from an EMBL/GenBank/DDBJ whole genome shotgun (WGS) entry which is preliminary data.</text>
</comment>
<dbReference type="GO" id="GO:0016020">
    <property type="term" value="C:membrane"/>
    <property type="evidence" value="ECO:0007669"/>
    <property type="project" value="UniProtKB-SubCell"/>
</dbReference>
<sequence length="524" mass="59311">MYSFHENLSTILSCVLPILFLYFLLSWKRRKGAKLRFAPEPVGAWPLLGHLHMLSGPQLLHITLGSLADKYGPIFGIRLGFRKALVVSNWEVAMECFTTHDRVLATRPSSIAVEIMGYNYAMFGLGPYGSYWREVRKIAIVELLSAHRLELLKHVRISEINTCIKELNQASTKNSNNGKTPLLTDMQGWFSDLTLNVTVRMVAGKRYFGTRAELDDGDEAKQFQWANKEMIRLLGVFVVADALPFLRWLDFQGHEKAMKRVFEVFDSIMMSWLKEHKQDKLNRKTKVEGDFMDVMLAMLEDQKLFGHEADVVNKATCLTMILAAADTTMGTLTWALSLLLNNRHVLKKAQDEIDIQVGRDKRVEESNIEKLLYLQAIVKETLRLYPPAPLSIQHEAIEDCTIAGYHAPAGTQVITNLSKIQRDPLKWAKPSEFRPERFLTSQANMDVRGHHFELIPFGSGRRSCPGISFALQLMHLTLASLLQGFIFETPSGAPVDMTEGVGITNMKATPLQVLITPRLPSHLY</sequence>
<dbReference type="PRINTS" id="PR00463">
    <property type="entry name" value="EP450I"/>
</dbReference>
<dbReference type="AlphaFoldDB" id="A0A835H3R0"/>
<dbReference type="PANTHER" id="PTHR47947">
    <property type="entry name" value="CYTOCHROME P450 82C3-RELATED"/>
    <property type="match status" value="1"/>
</dbReference>
<dbReference type="PRINTS" id="PR00385">
    <property type="entry name" value="P450"/>
</dbReference>
<evidence type="ECO:0000256" key="5">
    <source>
        <dbReference type="ARBA" id="ARBA00022723"/>
    </source>
</evidence>
<dbReference type="GO" id="GO:0005506">
    <property type="term" value="F:iron ion binding"/>
    <property type="evidence" value="ECO:0007669"/>
    <property type="project" value="InterPro"/>
</dbReference>
<keyword evidence="14" id="KW-1185">Reference proteome</keyword>
<evidence type="ECO:0000313" key="14">
    <source>
        <dbReference type="Proteomes" id="UP000631114"/>
    </source>
</evidence>
<comment type="similarity">
    <text evidence="11">Belongs to the cytochrome P450 family.</text>
</comment>
<keyword evidence="4 12" id="KW-0812">Transmembrane</keyword>
<keyword evidence="11" id="KW-0503">Monooxygenase</keyword>
<gene>
    <name evidence="13" type="ORF">IFM89_005230</name>
</gene>
<dbReference type="FunFam" id="1.10.630.10:FF:000026">
    <property type="entry name" value="Cytochrome P450 82C4"/>
    <property type="match status" value="1"/>
</dbReference>
<keyword evidence="8 10" id="KW-0408">Iron</keyword>
<dbReference type="EMBL" id="JADFTS010000008">
    <property type="protein sequence ID" value="KAF9591649.1"/>
    <property type="molecule type" value="Genomic_DNA"/>
</dbReference>
<dbReference type="PANTHER" id="PTHR47947:SF26">
    <property type="entry name" value="CYTOCHROME P450"/>
    <property type="match status" value="1"/>
</dbReference>
<evidence type="ECO:0000256" key="8">
    <source>
        <dbReference type="ARBA" id="ARBA00023004"/>
    </source>
</evidence>
<evidence type="ECO:0000256" key="10">
    <source>
        <dbReference type="PIRSR" id="PIRSR602401-1"/>
    </source>
</evidence>
<comment type="subcellular location">
    <subcellularLocation>
        <location evidence="2">Membrane</location>
    </subcellularLocation>
</comment>
<dbReference type="InterPro" id="IPR017972">
    <property type="entry name" value="Cyt_P450_CS"/>
</dbReference>
<evidence type="ECO:0000256" key="4">
    <source>
        <dbReference type="ARBA" id="ARBA00022692"/>
    </source>
</evidence>
<name>A0A835H3R0_9MAGN</name>
<keyword evidence="9 12" id="KW-0472">Membrane</keyword>
<keyword evidence="3 10" id="KW-0349">Heme</keyword>
<evidence type="ECO:0000256" key="1">
    <source>
        <dbReference type="ARBA" id="ARBA00001971"/>
    </source>
</evidence>
<dbReference type="CDD" id="cd20654">
    <property type="entry name" value="CYP82"/>
    <property type="match status" value="1"/>
</dbReference>
<evidence type="ECO:0000256" key="6">
    <source>
        <dbReference type="ARBA" id="ARBA00022989"/>
    </source>
</evidence>
<accession>A0A835H3R0</accession>
<reference evidence="13 14" key="1">
    <citation type="submission" date="2020-10" db="EMBL/GenBank/DDBJ databases">
        <title>The Coptis chinensis genome and diversification of protoberbering-type alkaloids.</title>
        <authorList>
            <person name="Wang B."/>
            <person name="Shu S."/>
            <person name="Song C."/>
            <person name="Liu Y."/>
        </authorList>
    </citation>
    <scope>NUCLEOTIDE SEQUENCE [LARGE SCALE GENOMIC DNA]</scope>
    <source>
        <strain evidence="13">HL-2020</strain>
        <tissue evidence="13">Leaf</tissue>
    </source>
</reference>
<dbReference type="OrthoDB" id="2789670at2759"/>